<dbReference type="EMBL" id="CAJVQC010069784">
    <property type="protein sequence ID" value="CAG8809169.1"/>
    <property type="molecule type" value="Genomic_DNA"/>
</dbReference>
<comment type="caution">
    <text evidence="1">The sequence shown here is derived from an EMBL/GenBank/DDBJ whole genome shotgun (WGS) entry which is preliminary data.</text>
</comment>
<protein>
    <submittedName>
        <fullName evidence="1">32206_t:CDS:1</fullName>
    </submittedName>
</protein>
<feature type="non-terminal residue" evidence="1">
    <location>
        <position position="87"/>
    </location>
</feature>
<gene>
    <name evidence="1" type="ORF">RPERSI_LOCUS22805</name>
</gene>
<keyword evidence="2" id="KW-1185">Reference proteome</keyword>
<sequence length="87" mass="10433">QDDHSEYPNWNLLSMQLLNTAYYYMKEYKRPIVLIFDRVDRIAKKDPEFLEILQDFAKDSLVVIFIARLGSAIYEMWGCYNYFATYG</sequence>
<reference evidence="1" key="1">
    <citation type="submission" date="2021-06" db="EMBL/GenBank/DDBJ databases">
        <authorList>
            <person name="Kallberg Y."/>
            <person name="Tangrot J."/>
            <person name="Rosling A."/>
        </authorList>
    </citation>
    <scope>NUCLEOTIDE SEQUENCE</scope>
    <source>
        <strain evidence="1">MA461A</strain>
    </source>
</reference>
<evidence type="ECO:0000313" key="2">
    <source>
        <dbReference type="Proteomes" id="UP000789920"/>
    </source>
</evidence>
<feature type="non-terminal residue" evidence="1">
    <location>
        <position position="1"/>
    </location>
</feature>
<name>A0ACA9RU59_9GLOM</name>
<organism evidence="1 2">
    <name type="scientific">Racocetra persica</name>
    <dbReference type="NCBI Taxonomy" id="160502"/>
    <lineage>
        <taxon>Eukaryota</taxon>
        <taxon>Fungi</taxon>
        <taxon>Fungi incertae sedis</taxon>
        <taxon>Mucoromycota</taxon>
        <taxon>Glomeromycotina</taxon>
        <taxon>Glomeromycetes</taxon>
        <taxon>Diversisporales</taxon>
        <taxon>Gigasporaceae</taxon>
        <taxon>Racocetra</taxon>
    </lineage>
</organism>
<dbReference type="Proteomes" id="UP000789920">
    <property type="component" value="Unassembled WGS sequence"/>
</dbReference>
<accession>A0ACA9RU59</accession>
<proteinExistence type="predicted"/>
<evidence type="ECO:0000313" key="1">
    <source>
        <dbReference type="EMBL" id="CAG8809169.1"/>
    </source>
</evidence>